<keyword evidence="14" id="KW-1185">Reference proteome</keyword>
<dbReference type="InterPro" id="IPR033129">
    <property type="entry name" value="PEPCASE_His_AS"/>
</dbReference>
<dbReference type="GO" id="GO:0008964">
    <property type="term" value="F:phosphoenolpyruvate carboxylase activity"/>
    <property type="evidence" value="ECO:0007669"/>
    <property type="project" value="UniProtKB-UniRule"/>
</dbReference>
<dbReference type="GO" id="GO:0006107">
    <property type="term" value="P:oxaloacetate metabolic process"/>
    <property type="evidence" value="ECO:0007669"/>
    <property type="project" value="UniProtKB-UniRule"/>
</dbReference>
<dbReference type="HAMAP" id="MF_00595">
    <property type="entry name" value="PEPcase_type1"/>
    <property type="match status" value="1"/>
</dbReference>
<dbReference type="Pfam" id="PF00311">
    <property type="entry name" value="PEPcase"/>
    <property type="match status" value="2"/>
</dbReference>
<organism evidence="13 14">
    <name type="scientific">Syntrophotalea acetylenica</name>
    <name type="common">Pelobacter acetylenicus</name>
    <dbReference type="NCBI Taxonomy" id="29542"/>
    <lineage>
        <taxon>Bacteria</taxon>
        <taxon>Pseudomonadati</taxon>
        <taxon>Thermodesulfobacteriota</taxon>
        <taxon>Desulfuromonadia</taxon>
        <taxon>Desulfuromonadales</taxon>
        <taxon>Syntrophotaleaceae</taxon>
        <taxon>Syntrophotalea</taxon>
    </lineage>
</organism>
<dbReference type="EMBL" id="CP015518">
    <property type="protein sequence ID" value="APG24283.1"/>
    <property type="molecule type" value="Genomic_DNA"/>
</dbReference>
<dbReference type="EC" id="4.1.1.31" evidence="4 10"/>
<dbReference type="Gene3D" id="1.20.1440.90">
    <property type="entry name" value="Phosphoenolpyruvate/pyruvate domain"/>
    <property type="match status" value="1"/>
</dbReference>
<dbReference type="GO" id="GO:0000287">
    <property type="term" value="F:magnesium ion binding"/>
    <property type="evidence" value="ECO:0007669"/>
    <property type="project" value="UniProtKB-UniRule"/>
</dbReference>
<dbReference type="GO" id="GO:0005829">
    <property type="term" value="C:cytosol"/>
    <property type="evidence" value="ECO:0007669"/>
    <property type="project" value="TreeGrafter"/>
</dbReference>
<dbReference type="PANTHER" id="PTHR30523">
    <property type="entry name" value="PHOSPHOENOLPYRUVATE CARBOXYLASE"/>
    <property type="match status" value="1"/>
</dbReference>
<dbReference type="InterPro" id="IPR022805">
    <property type="entry name" value="PEP_COase_bac/pln-type"/>
</dbReference>
<dbReference type="STRING" id="29542.A6070_12600"/>
<comment type="catalytic activity">
    <reaction evidence="9 10">
        <text>oxaloacetate + phosphate = phosphoenolpyruvate + hydrogencarbonate</text>
        <dbReference type="Rhea" id="RHEA:28370"/>
        <dbReference type="ChEBI" id="CHEBI:16452"/>
        <dbReference type="ChEBI" id="CHEBI:17544"/>
        <dbReference type="ChEBI" id="CHEBI:43474"/>
        <dbReference type="ChEBI" id="CHEBI:58702"/>
        <dbReference type="EC" id="4.1.1.31"/>
    </reaction>
</comment>
<sequence length="917" mass="102822">MDELYWKVDSPLARLAELTSFAGDLWERPLRRDVRSLGKLLGTVILEQAGMPVFEREEQLRQEAIAHRRRLYHAEFASQAWQDGGRLQAAIDLIRELSLDDAGQIVKAFSTFFELVNLAEIQHRKRRLRAVRMAPEAADKPGSLRGTLRRLRERGIQAEQLLEALGQIELVPVFTAHPTEVARRVTRTKRQHIATALEQLNRPLLFDAEAAAHQQAILCEITALWQTEEIRRQHPTVENEIDMGLDHYSPFLIPALRDFYPDLAAALQEVYLLPITPGSLPTVVRFGSWIGGDRDGNPSVTSASTRAALAGARAVILESYLADVAQLGEVLTSSGCRVPPSADFRKALQGYRQTMPGAVGRMAAFPSCELYRQFMAAVGYRLECTLEAPRHADAYRCAEDFYADLRLVRDSLDHHRAQRLSRSYLDPLLRKVDTFGFHLHALDIRQHARLHRQAAADIEQGQGDSSASSTVMEALEAVAVLKRQFPPQAICRYVISGAQSAEDVLLLVKLARQAGVKVAADNESRDPGLMPVPLFESIEDLRNAPEICHRLWHDEDYRNLLDSWGGCQEVMLGYSDSNKDGGMFTSTWELYKAQRALHRVARESHVRLRLFHGRGGTVGRGGGPTHRAIRCQPAGAFSGGIRITEQGEVINWKYADVVLARRNLELMVAACLENLLSADTDSEGICSEWESALEEMSLLALSFYRRHIVENPDLVPYFEQATPVQEFELAKIGSRPARRKPAGGIDDLRAIPWVFGWMQSRHVLPGWFGVGHALSTFAEKGADARRLLAQMMRDCPFFTDLIRNVELALTKVDLPIAWRYAQLVTDSGLRERFFALVDAEYRRTLAAVLEVAGQRSLMEHEPSLARSLRLRTPYVDPLSLMQIELLRRRRAGEESDALNYLLAATIHGIAAGLRNTG</sequence>
<dbReference type="InterPro" id="IPR021135">
    <property type="entry name" value="PEP_COase"/>
</dbReference>
<name>A0A1L3GEA6_SYNAC</name>
<dbReference type="KEGG" id="pace:A6070_12600"/>
<evidence type="ECO:0000256" key="1">
    <source>
        <dbReference type="ARBA" id="ARBA00001946"/>
    </source>
</evidence>
<evidence type="ECO:0000256" key="7">
    <source>
        <dbReference type="ARBA" id="ARBA00023239"/>
    </source>
</evidence>
<dbReference type="AlphaFoldDB" id="A0A1L3GEA6"/>
<dbReference type="PANTHER" id="PTHR30523:SF6">
    <property type="entry name" value="PHOSPHOENOLPYRUVATE CARBOXYLASE"/>
    <property type="match status" value="1"/>
</dbReference>
<reference evidence="13 14" key="1">
    <citation type="journal article" date="2017" name="Genome Announc.">
        <title>Complete Genome Sequences of Two Acetylene-Fermenting Pelobacter acetylenicus Strains.</title>
        <authorList>
            <person name="Sutton J.M."/>
            <person name="Baesman S.M."/>
            <person name="Fierst J.L."/>
            <person name="Poret-Peterson A.T."/>
            <person name="Oremland R.S."/>
            <person name="Dunlap D.S."/>
            <person name="Akob D.M."/>
        </authorList>
    </citation>
    <scope>NUCLEOTIDE SEQUENCE [LARGE SCALE GENOMIC DNA]</scope>
    <source>
        <strain evidence="13 14">DSM 3247</strain>
    </source>
</reference>
<evidence type="ECO:0000256" key="5">
    <source>
        <dbReference type="ARBA" id="ARBA00022419"/>
    </source>
</evidence>
<dbReference type="GO" id="GO:0006099">
    <property type="term" value="P:tricarboxylic acid cycle"/>
    <property type="evidence" value="ECO:0007669"/>
    <property type="project" value="InterPro"/>
</dbReference>
<feature type="active site" evidence="10 12">
    <location>
        <position position="579"/>
    </location>
</feature>
<dbReference type="GO" id="GO:0015977">
    <property type="term" value="P:carbon fixation"/>
    <property type="evidence" value="ECO:0007669"/>
    <property type="project" value="UniProtKB-UniRule"/>
</dbReference>
<feature type="active site" evidence="10 11">
    <location>
        <position position="177"/>
    </location>
</feature>
<accession>A0A1L3GEA6</accession>
<dbReference type="RefSeq" id="WP_072286123.1">
    <property type="nucleotide sequence ID" value="NZ_CP015455.1"/>
</dbReference>
<dbReference type="PRINTS" id="PR00150">
    <property type="entry name" value="PEPCARBXLASE"/>
</dbReference>
<evidence type="ECO:0000256" key="8">
    <source>
        <dbReference type="ARBA" id="ARBA00023300"/>
    </source>
</evidence>
<protein>
    <recommendedName>
        <fullName evidence="5 10">Phosphoenolpyruvate carboxylase</fullName>
        <shortName evidence="10">PEPC</shortName>
        <shortName evidence="10">PEPCase</shortName>
        <ecNumber evidence="4 10">4.1.1.31</ecNumber>
    </recommendedName>
</protein>
<evidence type="ECO:0000313" key="14">
    <source>
        <dbReference type="Proteomes" id="UP000182264"/>
    </source>
</evidence>
<evidence type="ECO:0000256" key="6">
    <source>
        <dbReference type="ARBA" id="ARBA00022842"/>
    </source>
</evidence>
<evidence type="ECO:0000256" key="3">
    <source>
        <dbReference type="ARBA" id="ARBA00008346"/>
    </source>
</evidence>
<dbReference type="PROSITE" id="PS00393">
    <property type="entry name" value="PEPCASE_2"/>
    <property type="match status" value="1"/>
</dbReference>
<comment type="similarity">
    <text evidence="3 10">Belongs to the PEPCase type 1 family.</text>
</comment>
<evidence type="ECO:0000256" key="9">
    <source>
        <dbReference type="ARBA" id="ARBA00048995"/>
    </source>
</evidence>
<evidence type="ECO:0000256" key="10">
    <source>
        <dbReference type="HAMAP-Rule" id="MF_00595"/>
    </source>
</evidence>
<evidence type="ECO:0000313" key="13">
    <source>
        <dbReference type="EMBL" id="APG24283.1"/>
    </source>
</evidence>
<dbReference type="Proteomes" id="UP000182264">
    <property type="component" value="Chromosome"/>
</dbReference>
<dbReference type="PROSITE" id="PS00781">
    <property type="entry name" value="PEPCASE_1"/>
    <property type="match status" value="1"/>
</dbReference>
<evidence type="ECO:0000256" key="11">
    <source>
        <dbReference type="PROSITE-ProRule" id="PRU10111"/>
    </source>
</evidence>
<evidence type="ECO:0000256" key="4">
    <source>
        <dbReference type="ARBA" id="ARBA00012305"/>
    </source>
</evidence>
<comment type="function">
    <text evidence="2 10">Forms oxaloacetate, a four-carbon dicarboxylic acid source for the tricarboxylic acid cycle.</text>
</comment>
<dbReference type="OrthoDB" id="9768133at2"/>
<gene>
    <name evidence="10" type="primary">ppc</name>
    <name evidence="13" type="ORF">A7E75_03965</name>
</gene>
<comment type="cofactor">
    <cofactor evidence="1 10">
        <name>Mg(2+)</name>
        <dbReference type="ChEBI" id="CHEBI:18420"/>
    </cofactor>
</comment>
<dbReference type="InterPro" id="IPR015813">
    <property type="entry name" value="Pyrv/PenolPyrv_kinase-like_dom"/>
</dbReference>
<evidence type="ECO:0000256" key="12">
    <source>
        <dbReference type="PROSITE-ProRule" id="PRU10112"/>
    </source>
</evidence>
<proteinExistence type="inferred from homology"/>
<keyword evidence="13" id="KW-0670">Pyruvate</keyword>
<dbReference type="SUPFAM" id="SSF51621">
    <property type="entry name" value="Phosphoenolpyruvate/pyruvate domain"/>
    <property type="match status" value="1"/>
</dbReference>
<evidence type="ECO:0000256" key="2">
    <source>
        <dbReference type="ARBA" id="ARBA00003670"/>
    </source>
</evidence>
<keyword evidence="6 10" id="KW-0460">Magnesium</keyword>
<keyword evidence="8 10" id="KW-0120">Carbon dioxide fixation</keyword>
<dbReference type="InterPro" id="IPR018129">
    <property type="entry name" value="PEP_COase_Lys_AS"/>
</dbReference>
<comment type="subunit">
    <text evidence="10">Homotetramer.</text>
</comment>
<keyword evidence="7 10" id="KW-0456">Lyase</keyword>